<dbReference type="Proteomes" id="UP001295469">
    <property type="component" value="Chromosome C01"/>
</dbReference>
<dbReference type="EMBL" id="HG994365">
    <property type="protein sequence ID" value="CAF2069948.1"/>
    <property type="molecule type" value="Genomic_DNA"/>
</dbReference>
<gene>
    <name evidence="1" type="ORF">DARMORV10_C01P13840.1</name>
</gene>
<evidence type="ECO:0000313" key="1">
    <source>
        <dbReference type="EMBL" id="CAF2069948.1"/>
    </source>
</evidence>
<organism evidence="1">
    <name type="scientific">Brassica napus</name>
    <name type="common">Rape</name>
    <dbReference type="NCBI Taxonomy" id="3708"/>
    <lineage>
        <taxon>Eukaryota</taxon>
        <taxon>Viridiplantae</taxon>
        <taxon>Streptophyta</taxon>
        <taxon>Embryophyta</taxon>
        <taxon>Tracheophyta</taxon>
        <taxon>Spermatophyta</taxon>
        <taxon>Magnoliopsida</taxon>
        <taxon>eudicotyledons</taxon>
        <taxon>Gunneridae</taxon>
        <taxon>Pentapetalae</taxon>
        <taxon>rosids</taxon>
        <taxon>malvids</taxon>
        <taxon>Brassicales</taxon>
        <taxon>Brassicaceae</taxon>
        <taxon>Brassiceae</taxon>
        <taxon>Brassica</taxon>
    </lineage>
</organism>
<dbReference type="AlphaFoldDB" id="A0A816RDW7"/>
<proteinExistence type="predicted"/>
<sequence>MRVTNGSSNGRDGLSVSELLMSPEIFKAVNNGGIQKLFPIHACIGNRKKGETVLMYVTVNGKKLFELSHSLVRGSIYFIGYKTPDLDE</sequence>
<protein>
    <submittedName>
        <fullName evidence="1">(rape) hypothetical protein</fullName>
    </submittedName>
</protein>
<accession>A0A816RDW7</accession>
<reference evidence="1" key="1">
    <citation type="submission" date="2021-01" db="EMBL/GenBank/DDBJ databases">
        <authorList>
            <consortium name="Genoscope - CEA"/>
            <person name="William W."/>
        </authorList>
    </citation>
    <scope>NUCLEOTIDE SEQUENCE</scope>
</reference>
<name>A0A816RDW7_BRANA</name>